<feature type="coiled-coil region" evidence="4">
    <location>
        <begin position="42"/>
        <end position="76"/>
    </location>
</feature>
<comment type="subcellular location">
    <subcellularLocation>
        <location evidence="1">Nucleus</location>
    </subcellularLocation>
</comment>
<name>A0AAN7C6G5_9PEZI</name>
<feature type="region of interest" description="Disordered" evidence="5">
    <location>
        <begin position="532"/>
        <end position="560"/>
    </location>
</feature>
<dbReference type="PANTHER" id="PTHR15107">
    <property type="entry name" value="RETINOBLASTOMA BINDING PROTEIN 8"/>
    <property type="match status" value="1"/>
</dbReference>
<organism evidence="7 8">
    <name type="scientific">Achaetomium macrosporum</name>
    <dbReference type="NCBI Taxonomy" id="79813"/>
    <lineage>
        <taxon>Eukaryota</taxon>
        <taxon>Fungi</taxon>
        <taxon>Dikarya</taxon>
        <taxon>Ascomycota</taxon>
        <taxon>Pezizomycotina</taxon>
        <taxon>Sordariomycetes</taxon>
        <taxon>Sordariomycetidae</taxon>
        <taxon>Sordariales</taxon>
        <taxon>Chaetomiaceae</taxon>
        <taxon>Achaetomium</taxon>
    </lineage>
</organism>
<reference evidence="7" key="1">
    <citation type="journal article" date="2023" name="Mol. Phylogenet. Evol.">
        <title>Genome-scale phylogeny and comparative genomics of the fungal order Sordariales.</title>
        <authorList>
            <person name="Hensen N."/>
            <person name="Bonometti L."/>
            <person name="Westerberg I."/>
            <person name="Brannstrom I.O."/>
            <person name="Guillou S."/>
            <person name="Cros-Aarteil S."/>
            <person name="Calhoun S."/>
            <person name="Haridas S."/>
            <person name="Kuo A."/>
            <person name="Mondo S."/>
            <person name="Pangilinan J."/>
            <person name="Riley R."/>
            <person name="LaButti K."/>
            <person name="Andreopoulos B."/>
            <person name="Lipzen A."/>
            <person name="Chen C."/>
            <person name="Yan M."/>
            <person name="Daum C."/>
            <person name="Ng V."/>
            <person name="Clum A."/>
            <person name="Steindorff A."/>
            <person name="Ohm R.A."/>
            <person name="Martin F."/>
            <person name="Silar P."/>
            <person name="Natvig D.O."/>
            <person name="Lalanne C."/>
            <person name="Gautier V."/>
            <person name="Ament-Velasquez S.L."/>
            <person name="Kruys A."/>
            <person name="Hutchinson M.I."/>
            <person name="Powell A.J."/>
            <person name="Barry K."/>
            <person name="Miller A.N."/>
            <person name="Grigoriev I.V."/>
            <person name="Debuchy R."/>
            <person name="Gladieux P."/>
            <person name="Hiltunen Thoren M."/>
            <person name="Johannesson H."/>
        </authorList>
    </citation>
    <scope>NUCLEOTIDE SEQUENCE</scope>
    <source>
        <strain evidence="7">CBS 532.94</strain>
    </source>
</reference>
<dbReference type="GO" id="GO:0010792">
    <property type="term" value="P:DNA double-strand break processing involved in repair via single-strand annealing"/>
    <property type="evidence" value="ECO:0007669"/>
    <property type="project" value="TreeGrafter"/>
</dbReference>
<evidence type="ECO:0000256" key="5">
    <source>
        <dbReference type="SAM" id="MobiDB-lite"/>
    </source>
</evidence>
<dbReference type="Pfam" id="PF08573">
    <property type="entry name" value="SAE2"/>
    <property type="match status" value="1"/>
</dbReference>
<dbReference type="EMBL" id="MU860213">
    <property type="protein sequence ID" value="KAK4236115.1"/>
    <property type="molecule type" value="Genomic_DNA"/>
</dbReference>
<accession>A0AAN7C6G5</accession>
<keyword evidence="3" id="KW-0539">Nucleus</keyword>
<keyword evidence="4" id="KW-0175">Coiled coil</keyword>
<dbReference type="InterPro" id="IPR033316">
    <property type="entry name" value="RBBP8-like"/>
</dbReference>
<dbReference type="InterPro" id="IPR013882">
    <property type="entry name" value="Ctp1_C"/>
</dbReference>
<sequence length="585" mass="66230">MDYWSRKGRPMLLAALETVCDTVEKELAADIQQQDGDHHASLLQEISQLKATAAKADQLERENRSLLREIESLREKQLPQHAATAQSPVRRPVVSGEQALPPIRPALAEISANINARALMTPDSSARDQVKPNFEKEYSKLARLYAALKERHEETKLLVKKYRDVRDGWIEYAQSLEVKIRKLERKLERNKGHDNELPPSSTTKPRPARTVAANAALLDDGGRPVEEETQDGSGRTPELPPIPPSMSVEPVAAIKEEPSSDEPVIISKRIISKRRHTDDGEIPTPPRRIKTEQSISSDPIITSEAPVFRPHESIDLDEEEQRIPTPRKERPLSIRAGWSLDHGIAEVAEDDFEPLHSPKPRGAVKNPKGQTPIQGRLHSLLHQGSPGKTSPLLPPTRPGPEKANQSKSDRLRDRPLAELRAEDFRVNPKFNSGYSYAFSEVIRNKGERAELAGCTDPNCCGRKFRAMAESELNAGGPGILSRVADTKMMEDYLGNEAYRLLGMTREERRELWLKAKTQLLADRYGRHRDRFARRPSPPGYWDPDFPSTQDIEQSKEEGERMERRLVEERWREAMRGGGRWLFRDE</sequence>
<evidence type="ECO:0000256" key="4">
    <source>
        <dbReference type="SAM" id="Coils"/>
    </source>
</evidence>
<dbReference type="GO" id="GO:0005634">
    <property type="term" value="C:nucleus"/>
    <property type="evidence" value="ECO:0007669"/>
    <property type="project" value="UniProtKB-SubCell"/>
</dbReference>
<feature type="domain" description="DNA endonuclease activator Ctp1 C-terminal" evidence="6">
    <location>
        <begin position="437"/>
        <end position="549"/>
    </location>
</feature>
<protein>
    <submittedName>
        <fullName evidence="7">DNA repair protein endonuclease SAE2/CtIP C-terminus-domain-containing protein</fullName>
    </submittedName>
</protein>
<comment type="caution">
    <text evidence="7">The sequence shown here is derived from an EMBL/GenBank/DDBJ whole genome shotgun (WGS) entry which is preliminary data.</text>
</comment>
<dbReference type="PANTHER" id="PTHR15107:SF0">
    <property type="entry name" value="DNA ENDONUCLEASE ACTIVATOR CTP1 C-TERMINAL DOMAIN-CONTAINING PROTEIN"/>
    <property type="match status" value="1"/>
</dbReference>
<dbReference type="AlphaFoldDB" id="A0AAN7C6G5"/>
<keyword evidence="8" id="KW-1185">Reference proteome</keyword>
<evidence type="ECO:0000256" key="1">
    <source>
        <dbReference type="ARBA" id="ARBA00004123"/>
    </source>
</evidence>
<gene>
    <name evidence="7" type="ORF">C8A03DRAFT_17206</name>
</gene>
<evidence type="ECO:0000256" key="2">
    <source>
        <dbReference type="ARBA" id="ARBA00022763"/>
    </source>
</evidence>
<dbReference type="GO" id="GO:0003684">
    <property type="term" value="F:damaged DNA binding"/>
    <property type="evidence" value="ECO:0007669"/>
    <property type="project" value="TreeGrafter"/>
</dbReference>
<evidence type="ECO:0000256" key="3">
    <source>
        <dbReference type="ARBA" id="ARBA00023242"/>
    </source>
</evidence>
<feature type="region of interest" description="Disordered" evidence="5">
    <location>
        <begin position="189"/>
        <end position="334"/>
    </location>
</feature>
<feature type="region of interest" description="Disordered" evidence="5">
    <location>
        <begin position="349"/>
        <end position="415"/>
    </location>
</feature>
<evidence type="ECO:0000259" key="6">
    <source>
        <dbReference type="Pfam" id="PF08573"/>
    </source>
</evidence>
<dbReference type="Proteomes" id="UP001303760">
    <property type="component" value="Unassembled WGS sequence"/>
</dbReference>
<evidence type="ECO:0000313" key="8">
    <source>
        <dbReference type="Proteomes" id="UP001303760"/>
    </source>
</evidence>
<keyword evidence="7" id="KW-0255">Endonuclease</keyword>
<keyword evidence="7" id="KW-0540">Nuclease</keyword>
<keyword evidence="7" id="KW-0378">Hydrolase</keyword>
<dbReference type="GO" id="GO:0004519">
    <property type="term" value="F:endonuclease activity"/>
    <property type="evidence" value="ECO:0007669"/>
    <property type="project" value="UniProtKB-KW"/>
</dbReference>
<proteinExistence type="predicted"/>
<reference evidence="7" key="2">
    <citation type="submission" date="2023-05" db="EMBL/GenBank/DDBJ databases">
        <authorList>
            <consortium name="Lawrence Berkeley National Laboratory"/>
            <person name="Steindorff A."/>
            <person name="Hensen N."/>
            <person name="Bonometti L."/>
            <person name="Westerberg I."/>
            <person name="Brannstrom I.O."/>
            <person name="Guillou S."/>
            <person name="Cros-Aarteil S."/>
            <person name="Calhoun S."/>
            <person name="Haridas S."/>
            <person name="Kuo A."/>
            <person name="Mondo S."/>
            <person name="Pangilinan J."/>
            <person name="Riley R."/>
            <person name="Labutti K."/>
            <person name="Andreopoulos B."/>
            <person name="Lipzen A."/>
            <person name="Chen C."/>
            <person name="Yanf M."/>
            <person name="Daum C."/>
            <person name="Ng V."/>
            <person name="Clum A."/>
            <person name="Ohm R."/>
            <person name="Martin F."/>
            <person name="Silar P."/>
            <person name="Natvig D."/>
            <person name="Lalanne C."/>
            <person name="Gautier V."/>
            <person name="Ament-Velasquez S.L."/>
            <person name="Kruys A."/>
            <person name="Hutchinson M.I."/>
            <person name="Powell A.J."/>
            <person name="Barry K."/>
            <person name="Miller A.N."/>
            <person name="Grigoriev I.V."/>
            <person name="Debuchy R."/>
            <person name="Gladieux P."/>
            <person name="Thoren M.H."/>
            <person name="Johannesson H."/>
        </authorList>
    </citation>
    <scope>NUCLEOTIDE SEQUENCE</scope>
    <source>
        <strain evidence="7">CBS 532.94</strain>
    </source>
</reference>
<keyword evidence="2" id="KW-0227">DNA damage</keyword>
<evidence type="ECO:0000313" key="7">
    <source>
        <dbReference type="EMBL" id="KAK4236115.1"/>
    </source>
</evidence>